<comment type="caution">
    <text evidence="1">The sequence shown here is derived from an EMBL/GenBank/DDBJ whole genome shotgun (WGS) entry which is preliminary data.</text>
</comment>
<dbReference type="Proteomes" id="UP000309673">
    <property type="component" value="Unassembled WGS sequence"/>
</dbReference>
<accession>A0A4U0FHC3</accession>
<protein>
    <recommendedName>
        <fullName evidence="3">Nucleotidyl transferase AbiEii/AbiGii toxin family protein</fullName>
    </recommendedName>
</protein>
<reference evidence="1 2" key="1">
    <citation type="submission" date="2019-04" db="EMBL/GenBank/DDBJ databases">
        <title>Cohnella sp. nov., isolated from soil.</title>
        <authorList>
            <person name="Kim W."/>
        </authorList>
    </citation>
    <scope>NUCLEOTIDE SEQUENCE [LARGE SCALE GENOMIC DNA]</scope>
    <source>
        <strain evidence="1 2">CAU 1483</strain>
    </source>
</reference>
<keyword evidence="2" id="KW-1185">Reference proteome</keyword>
<dbReference type="Gene3D" id="3.30.460.40">
    <property type="match status" value="1"/>
</dbReference>
<dbReference type="Pfam" id="PF10706">
    <property type="entry name" value="Aminoglyc_resit"/>
    <property type="match status" value="1"/>
</dbReference>
<dbReference type="InterPro" id="IPR043519">
    <property type="entry name" value="NT_sf"/>
</dbReference>
<evidence type="ECO:0000313" key="1">
    <source>
        <dbReference type="EMBL" id="TJY44357.1"/>
    </source>
</evidence>
<gene>
    <name evidence="1" type="ORF">E5161_02955</name>
</gene>
<dbReference type="SUPFAM" id="SSF81301">
    <property type="entry name" value="Nucleotidyltransferase"/>
    <property type="match status" value="1"/>
</dbReference>
<evidence type="ECO:0008006" key="3">
    <source>
        <dbReference type="Google" id="ProtNLM"/>
    </source>
</evidence>
<proteinExistence type="predicted"/>
<dbReference type="OrthoDB" id="2678373at2"/>
<dbReference type="RefSeq" id="WP_136776166.1">
    <property type="nucleotide sequence ID" value="NZ_SUPK01000001.1"/>
</dbReference>
<dbReference type="InterPro" id="IPR019646">
    <property type="entry name" value="Aminoglyc_AdlTrfase"/>
</dbReference>
<evidence type="ECO:0000313" key="2">
    <source>
        <dbReference type="Proteomes" id="UP000309673"/>
    </source>
</evidence>
<sequence length="201" mass="22217">MHQGYPAAAIAVLAERLQNCGGVWVVGGSTGLAVRGARLDRPPRDLDIYADETDMDAIHRRLTEYALDTPTPSQTGQYRSRLSHYSVEGTVVELVGGFEVRAGGSLYRTEVREMLDPYGEDFHVNGQKVKVVPLAHELLFNVLRERGDRTELAASLIREQPDRHLPVLNILLERNDLSAETAERLRRLTAGAGRSMKAGAE</sequence>
<dbReference type="AlphaFoldDB" id="A0A4U0FHC3"/>
<dbReference type="EMBL" id="SUPK01000001">
    <property type="protein sequence ID" value="TJY44357.1"/>
    <property type="molecule type" value="Genomic_DNA"/>
</dbReference>
<organism evidence="1 2">
    <name type="scientific">Cohnella pontilimi</name>
    <dbReference type="NCBI Taxonomy" id="2564100"/>
    <lineage>
        <taxon>Bacteria</taxon>
        <taxon>Bacillati</taxon>
        <taxon>Bacillota</taxon>
        <taxon>Bacilli</taxon>
        <taxon>Bacillales</taxon>
        <taxon>Paenibacillaceae</taxon>
        <taxon>Cohnella</taxon>
    </lineage>
</organism>
<name>A0A4U0FHC3_9BACL</name>